<reference evidence="9 10" key="1">
    <citation type="submission" date="2019-05" db="EMBL/GenBank/DDBJ databases">
        <authorList>
            <person name="Narsing Rao M.P."/>
            <person name="Li W.J."/>
        </authorList>
    </citation>
    <scope>NUCLEOTIDE SEQUENCE [LARGE SCALE GENOMIC DNA]</scope>
    <source>
        <strain evidence="9 10">SYSU_K30003</strain>
    </source>
</reference>
<dbReference type="Gene3D" id="1.10.3720.10">
    <property type="entry name" value="MetI-like"/>
    <property type="match status" value="1"/>
</dbReference>
<dbReference type="PANTHER" id="PTHR43744:SF2">
    <property type="entry name" value="ARABINOOLIGOSACCHARIDES TRANSPORT SYSTEM PERMEASE PROTEIN ARAQ"/>
    <property type="match status" value="1"/>
</dbReference>
<evidence type="ECO:0000256" key="3">
    <source>
        <dbReference type="ARBA" id="ARBA00022475"/>
    </source>
</evidence>
<dbReference type="RefSeq" id="WP_138193769.1">
    <property type="nucleotide sequence ID" value="NZ_VCIW01000004.1"/>
</dbReference>
<evidence type="ECO:0000313" key="10">
    <source>
        <dbReference type="Proteomes" id="UP000309676"/>
    </source>
</evidence>
<dbReference type="InterPro" id="IPR035906">
    <property type="entry name" value="MetI-like_sf"/>
</dbReference>
<organism evidence="9 10">
    <name type="scientific">Paenibacillus antri</name>
    <dbReference type="NCBI Taxonomy" id="2582848"/>
    <lineage>
        <taxon>Bacteria</taxon>
        <taxon>Bacillati</taxon>
        <taxon>Bacillota</taxon>
        <taxon>Bacilli</taxon>
        <taxon>Bacillales</taxon>
        <taxon>Paenibacillaceae</taxon>
        <taxon>Paenibacillus</taxon>
    </lineage>
</organism>
<feature type="transmembrane region" description="Helical" evidence="7">
    <location>
        <begin position="82"/>
        <end position="101"/>
    </location>
</feature>
<dbReference type="SUPFAM" id="SSF161098">
    <property type="entry name" value="MetI-like"/>
    <property type="match status" value="1"/>
</dbReference>
<feature type="transmembrane region" description="Helical" evidence="7">
    <location>
        <begin position="146"/>
        <end position="167"/>
    </location>
</feature>
<feature type="transmembrane region" description="Helical" evidence="7">
    <location>
        <begin position="113"/>
        <end position="134"/>
    </location>
</feature>
<keyword evidence="6 7" id="KW-0472">Membrane</keyword>
<evidence type="ECO:0000256" key="6">
    <source>
        <dbReference type="ARBA" id="ARBA00023136"/>
    </source>
</evidence>
<evidence type="ECO:0000256" key="1">
    <source>
        <dbReference type="ARBA" id="ARBA00004651"/>
    </source>
</evidence>
<feature type="domain" description="ABC transmembrane type-1" evidence="8">
    <location>
        <begin position="78"/>
        <end position="267"/>
    </location>
</feature>
<dbReference type="GO" id="GO:0005886">
    <property type="term" value="C:plasma membrane"/>
    <property type="evidence" value="ECO:0007669"/>
    <property type="project" value="UniProtKB-SubCell"/>
</dbReference>
<feature type="transmembrane region" description="Helical" evidence="7">
    <location>
        <begin position="248"/>
        <end position="267"/>
    </location>
</feature>
<dbReference type="OrthoDB" id="9771544at2"/>
<comment type="subcellular location">
    <subcellularLocation>
        <location evidence="1 7">Cell membrane</location>
        <topology evidence="1 7">Multi-pass membrane protein</topology>
    </subcellularLocation>
</comment>
<comment type="caution">
    <text evidence="9">The sequence shown here is derived from an EMBL/GenBank/DDBJ whole genome shotgun (WGS) entry which is preliminary data.</text>
</comment>
<evidence type="ECO:0000259" key="8">
    <source>
        <dbReference type="PROSITE" id="PS50928"/>
    </source>
</evidence>
<dbReference type="PROSITE" id="PS50928">
    <property type="entry name" value="ABC_TM1"/>
    <property type="match status" value="1"/>
</dbReference>
<dbReference type="InterPro" id="IPR000515">
    <property type="entry name" value="MetI-like"/>
</dbReference>
<dbReference type="AlphaFoldDB" id="A0A5R9GH86"/>
<sequence length="282" mass="31707">MTGTRTRKAYQISVFLLLFLLAAISLGPFIYLLVTSFVTDMSQVFKNGVALKISVDMLSLESYKLLLEDNGGMYFAWFKNSVVLTILYTSLSILFCSMVGYGISMYEFRGKRIFVLLVLSTMMIPVETLMIPLYNEISSMKLTNNYFGVVLPFMVAPFTVFFFMQYARTLSKDFMEAARIDGCGELGIFIKIMAPLMKPAITSMAILQATNSWNDFLWPLIVMSKSEQFTLTVGIQTYLSPYGNNYNLLFAGGVISVIPVILLFFACQRLFMEGMIQGGIKG</sequence>
<evidence type="ECO:0000256" key="5">
    <source>
        <dbReference type="ARBA" id="ARBA00022989"/>
    </source>
</evidence>
<dbReference type="GO" id="GO:0055085">
    <property type="term" value="P:transmembrane transport"/>
    <property type="evidence" value="ECO:0007669"/>
    <property type="project" value="InterPro"/>
</dbReference>
<evidence type="ECO:0000256" key="2">
    <source>
        <dbReference type="ARBA" id="ARBA00022448"/>
    </source>
</evidence>
<keyword evidence="10" id="KW-1185">Reference proteome</keyword>
<comment type="similarity">
    <text evidence="7">Belongs to the binding-protein-dependent transport system permease family.</text>
</comment>
<keyword evidence="2 7" id="KW-0813">Transport</keyword>
<gene>
    <name evidence="9" type="ORF">FE782_09140</name>
</gene>
<keyword evidence="5 7" id="KW-1133">Transmembrane helix</keyword>
<name>A0A5R9GH86_9BACL</name>
<proteinExistence type="inferred from homology"/>
<dbReference type="Pfam" id="PF00528">
    <property type="entry name" value="BPD_transp_1"/>
    <property type="match status" value="1"/>
</dbReference>
<dbReference type="PANTHER" id="PTHR43744">
    <property type="entry name" value="ABC TRANSPORTER PERMEASE PROTEIN MG189-RELATED-RELATED"/>
    <property type="match status" value="1"/>
</dbReference>
<accession>A0A5R9GH86</accession>
<keyword evidence="4 7" id="KW-0812">Transmembrane</keyword>
<feature type="transmembrane region" description="Helical" evidence="7">
    <location>
        <begin position="188"/>
        <end position="209"/>
    </location>
</feature>
<evidence type="ECO:0000256" key="4">
    <source>
        <dbReference type="ARBA" id="ARBA00022692"/>
    </source>
</evidence>
<evidence type="ECO:0000313" key="9">
    <source>
        <dbReference type="EMBL" id="TLS52778.1"/>
    </source>
</evidence>
<protein>
    <submittedName>
        <fullName evidence="9">Carbohydrate ABC transporter permease</fullName>
    </submittedName>
</protein>
<dbReference type="EMBL" id="VCIW01000004">
    <property type="protein sequence ID" value="TLS52778.1"/>
    <property type="molecule type" value="Genomic_DNA"/>
</dbReference>
<feature type="transmembrane region" description="Helical" evidence="7">
    <location>
        <begin position="12"/>
        <end position="34"/>
    </location>
</feature>
<evidence type="ECO:0000256" key="7">
    <source>
        <dbReference type="RuleBase" id="RU363032"/>
    </source>
</evidence>
<dbReference type="CDD" id="cd06261">
    <property type="entry name" value="TM_PBP2"/>
    <property type="match status" value="1"/>
</dbReference>
<dbReference type="Proteomes" id="UP000309676">
    <property type="component" value="Unassembled WGS sequence"/>
</dbReference>
<keyword evidence="3" id="KW-1003">Cell membrane</keyword>